<feature type="transmembrane region" description="Helical" evidence="7">
    <location>
        <begin position="414"/>
        <end position="436"/>
    </location>
</feature>
<evidence type="ECO:0000256" key="2">
    <source>
        <dbReference type="ARBA" id="ARBA00009773"/>
    </source>
</evidence>
<feature type="region of interest" description="Disordered" evidence="6">
    <location>
        <begin position="1"/>
        <end position="20"/>
    </location>
</feature>
<evidence type="ECO:0000256" key="3">
    <source>
        <dbReference type="ARBA" id="ARBA00022692"/>
    </source>
</evidence>
<feature type="transmembrane region" description="Helical" evidence="7">
    <location>
        <begin position="238"/>
        <end position="261"/>
    </location>
</feature>
<sequence length="682" mass="73210">MELVPFDSAGSTSKKPGNVPWAEMFRSASARRSPAEDPKPPQPPPAPANYSAGAGELHLEPPARLALFIAMAHAGLAFSLLLFYGLYRLLEDFLRPIQWAVLCSIPLREIQQALVSFWSEPLSSGLTATLLAVPAAAFRFSAATVVDLRIAFSHLLRRRRPGQGQPPAGEKLGFRRLLRWLASFGVFVLAYEQLGSGAVAIFVSIFLFAEPAAVAGFPSRRRRKVGGGFLTGGILSRLKTLVAIALIAGMLAGVLLGGAFFSYKIAMESKDAVVSIKSHVQSSNYAERVGFRRWMEENDVSGRVDRYTAVLYGAVLEQVDGLAVQYNLTDLADELKHFLLLLHNHPASSAAPATALVSSGSKLQSLAARLKNREWAGIYAELRLVFNELQATRADLVGKMKGAALNAAELLKRVAAGGSSVFGGAAGLLLSLALAVLSGAAEVINFVSQTTVFVWVLYYLITAETGGATEQVVGMIPVSDAMRGRCVEVIDGAISSVLLATAKIAIFQGCLTWLLFRVCSVHFLYVSTVLAVASPLLPVLPGWLSTLPAAAQLVVEGRYISAAAVSAAHQTLMGYGVSAIQQDIPGYNEYLTGLSILGGMALFLLHSRIPHINCLLIQILSAEEQSTCQFLFFLIKFQFWFFVVLNQGAIMGPLIMTVMIAFKNLYAEFVLGDEKGGPSAQG</sequence>
<keyword evidence="4 7" id="KW-1133">Transmembrane helix</keyword>
<evidence type="ECO:0000256" key="7">
    <source>
        <dbReference type="SAM" id="Phobius"/>
    </source>
</evidence>
<feature type="transmembrane region" description="Helical" evidence="7">
    <location>
        <begin position="639"/>
        <end position="662"/>
    </location>
</feature>
<dbReference type="PANTHER" id="PTHR21716:SF72">
    <property type="entry name" value="TRANSMEMBRANE PROTEIN C9ORF5 PROTEIN"/>
    <property type="match status" value="1"/>
</dbReference>
<dbReference type="InterPro" id="IPR002549">
    <property type="entry name" value="AI-2E-like"/>
</dbReference>
<evidence type="ECO:0000256" key="6">
    <source>
        <dbReference type="SAM" id="MobiDB-lite"/>
    </source>
</evidence>
<gene>
    <name evidence="8" type="ORF">SI7747_16018840</name>
</gene>
<evidence type="ECO:0000313" key="9">
    <source>
        <dbReference type="Proteomes" id="UP001189122"/>
    </source>
</evidence>
<name>A0A7I8JQH8_SPIIN</name>
<evidence type="ECO:0000256" key="5">
    <source>
        <dbReference type="ARBA" id="ARBA00023136"/>
    </source>
</evidence>
<evidence type="ECO:0000256" key="1">
    <source>
        <dbReference type="ARBA" id="ARBA00004141"/>
    </source>
</evidence>
<keyword evidence="9" id="KW-1185">Reference proteome</keyword>
<keyword evidence="5 7" id="KW-0472">Membrane</keyword>
<accession>A0A7I8JQH8</accession>
<dbReference type="EMBL" id="CACRZD030000016">
    <property type="protein sequence ID" value="CAA6672429.1"/>
    <property type="molecule type" value="Genomic_DNA"/>
</dbReference>
<dbReference type="AlphaFoldDB" id="A0A7I8JQH8"/>
<evidence type="ECO:0000256" key="4">
    <source>
        <dbReference type="ARBA" id="ARBA00022989"/>
    </source>
</evidence>
<reference evidence="8 9" key="1">
    <citation type="submission" date="2019-12" db="EMBL/GenBank/DDBJ databases">
        <authorList>
            <person name="Scholz U."/>
            <person name="Mascher M."/>
            <person name="Fiebig A."/>
        </authorList>
    </citation>
    <scope>NUCLEOTIDE SEQUENCE</scope>
</reference>
<keyword evidence="3 7" id="KW-0812">Transmembrane</keyword>
<organism evidence="8">
    <name type="scientific">Spirodela intermedia</name>
    <name type="common">Intermediate duckweed</name>
    <dbReference type="NCBI Taxonomy" id="51605"/>
    <lineage>
        <taxon>Eukaryota</taxon>
        <taxon>Viridiplantae</taxon>
        <taxon>Streptophyta</taxon>
        <taxon>Embryophyta</taxon>
        <taxon>Tracheophyta</taxon>
        <taxon>Spermatophyta</taxon>
        <taxon>Magnoliopsida</taxon>
        <taxon>Liliopsida</taxon>
        <taxon>Araceae</taxon>
        <taxon>Lemnoideae</taxon>
        <taxon>Spirodela</taxon>
    </lineage>
</organism>
<feature type="transmembrane region" description="Helical" evidence="7">
    <location>
        <begin position="65"/>
        <end position="87"/>
    </location>
</feature>
<feature type="region of interest" description="Disordered" evidence="6">
    <location>
        <begin position="28"/>
        <end position="53"/>
    </location>
</feature>
<comment type="similarity">
    <text evidence="2">Belongs to the autoinducer-2 exporter (AI-2E) (TC 2.A.86) family.</text>
</comment>
<comment type="subcellular location">
    <subcellularLocation>
        <location evidence="1">Membrane</location>
        <topology evidence="1">Multi-pass membrane protein</topology>
    </subcellularLocation>
</comment>
<dbReference type="GO" id="GO:0016020">
    <property type="term" value="C:membrane"/>
    <property type="evidence" value="ECO:0007669"/>
    <property type="project" value="UniProtKB-SubCell"/>
</dbReference>
<dbReference type="Proteomes" id="UP001189122">
    <property type="component" value="Unassembled WGS sequence"/>
</dbReference>
<evidence type="ECO:0000313" key="8">
    <source>
        <dbReference type="EMBL" id="CAA2633314.1"/>
    </source>
</evidence>
<feature type="transmembrane region" description="Helical" evidence="7">
    <location>
        <begin position="493"/>
        <end position="516"/>
    </location>
</feature>
<proteinExistence type="inferred from homology"/>
<feature type="transmembrane region" description="Helical" evidence="7">
    <location>
        <begin position="523"/>
        <end position="544"/>
    </location>
</feature>
<dbReference type="EMBL" id="LR743603">
    <property type="protein sequence ID" value="CAA2633314.1"/>
    <property type="molecule type" value="Genomic_DNA"/>
</dbReference>
<protein>
    <submittedName>
        <fullName evidence="8">Uncharacterized protein</fullName>
    </submittedName>
</protein>
<dbReference type="PANTHER" id="PTHR21716">
    <property type="entry name" value="TRANSMEMBRANE PROTEIN"/>
    <property type="match status" value="1"/>
</dbReference>